<dbReference type="Gene3D" id="3.40.50.300">
    <property type="entry name" value="P-loop containing nucleotide triphosphate hydrolases"/>
    <property type="match status" value="1"/>
</dbReference>
<evidence type="ECO:0000256" key="8">
    <source>
        <dbReference type="SAM" id="Coils"/>
    </source>
</evidence>
<dbReference type="InterPro" id="IPR030383">
    <property type="entry name" value="G_VLIG_dom"/>
</dbReference>
<keyword evidence="4" id="KW-0963">Cytoplasm</keyword>
<keyword evidence="5" id="KW-0547">Nucleotide-binding</keyword>
<evidence type="ECO:0000256" key="2">
    <source>
        <dbReference type="ARBA" id="ARBA00004496"/>
    </source>
</evidence>
<comment type="subcellular location">
    <subcellularLocation>
        <location evidence="2">Cytoplasm</location>
    </subcellularLocation>
    <subcellularLocation>
        <location evidence="1">Nucleus</location>
    </subcellularLocation>
</comment>
<dbReference type="Pfam" id="PF25683">
    <property type="entry name" value="URGCP_GTPase"/>
    <property type="match status" value="1"/>
</dbReference>
<dbReference type="InterPro" id="IPR058641">
    <property type="entry name" value="GVIN1_dom"/>
</dbReference>
<dbReference type="PANTHER" id="PTHR22796:SF6">
    <property type="entry name" value="INTERFERON-INDUCED VERY LARGE GTPASE 1-RELATED"/>
    <property type="match status" value="1"/>
</dbReference>
<feature type="domain" description="VLIG-type G" evidence="9">
    <location>
        <begin position="1500"/>
        <end position="1741"/>
    </location>
</feature>
<organism evidence="10 11">
    <name type="scientific">Mesocricetus auratus</name>
    <name type="common">Golden hamster</name>
    <dbReference type="NCBI Taxonomy" id="10036"/>
    <lineage>
        <taxon>Eukaryota</taxon>
        <taxon>Metazoa</taxon>
        <taxon>Chordata</taxon>
        <taxon>Craniata</taxon>
        <taxon>Vertebrata</taxon>
        <taxon>Euteleostomi</taxon>
        <taxon>Mammalia</taxon>
        <taxon>Eutheria</taxon>
        <taxon>Euarchontoglires</taxon>
        <taxon>Glires</taxon>
        <taxon>Rodentia</taxon>
        <taxon>Myomorpha</taxon>
        <taxon>Muroidea</taxon>
        <taxon>Cricetidae</taxon>
        <taxon>Cricetinae</taxon>
        <taxon>Mesocricetus</taxon>
    </lineage>
</organism>
<dbReference type="Pfam" id="PF25496">
    <property type="entry name" value="URGCP"/>
    <property type="match status" value="1"/>
</dbReference>
<evidence type="ECO:0000256" key="6">
    <source>
        <dbReference type="ARBA" id="ARBA00023134"/>
    </source>
</evidence>
<dbReference type="InterPro" id="IPR057365">
    <property type="entry name" value="URGCP"/>
</dbReference>
<evidence type="ECO:0000259" key="9">
    <source>
        <dbReference type="PROSITE" id="PS51717"/>
    </source>
</evidence>
<evidence type="ECO:0000256" key="5">
    <source>
        <dbReference type="ARBA" id="ARBA00022741"/>
    </source>
</evidence>
<comment type="similarity">
    <text evidence="3">Belongs to the TRAFAC class dynamin-like GTPase superfamily. Very large inducible GTPase (VLIG) family.</text>
</comment>
<protein>
    <submittedName>
        <fullName evidence="11">Interferon-induced very large GTPase 1-like</fullName>
    </submittedName>
</protein>
<evidence type="ECO:0000256" key="7">
    <source>
        <dbReference type="ARBA" id="ARBA00023242"/>
    </source>
</evidence>
<dbReference type="PANTHER" id="PTHR22796">
    <property type="entry name" value="URG4-RELATED"/>
    <property type="match status" value="1"/>
</dbReference>
<dbReference type="Pfam" id="PF25974">
    <property type="entry name" value="URGCP_9th"/>
    <property type="match status" value="1"/>
</dbReference>
<keyword evidence="10" id="KW-1185">Reference proteome</keyword>
<name>A0ABM2YDB4_MESAU</name>
<dbReference type="InterPro" id="IPR027417">
    <property type="entry name" value="P-loop_NTPase"/>
</dbReference>
<dbReference type="SUPFAM" id="SSF52540">
    <property type="entry name" value="P-loop containing nucleoside triphosphate hydrolases"/>
    <property type="match status" value="1"/>
</dbReference>
<proteinExistence type="inferred from homology"/>
<reference evidence="11" key="1">
    <citation type="submission" date="2025-08" db="UniProtKB">
        <authorList>
            <consortium name="RefSeq"/>
        </authorList>
    </citation>
    <scope>IDENTIFICATION</scope>
    <source>
        <tissue evidence="11">Liver</tissue>
    </source>
</reference>
<gene>
    <name evidence="11" type="primary">LOC101833568</name>
</gene>
<keyword evidence="8" id="KW-0175">Coiled coil</keyword>
<evidence type="ECO:0000256" key="1">
    <source>
        <dbReference type="ARBA" id="ARBA00004123"/>
    </source>
</evidence>
<accession>A0ABM2YDB4</accession>
<dbReference type="Proteomes" id="UP000886700">
    <property type="component" value="Unplaced"/>
</dbReference>
<keyword evidence="6" id="KW-0342">GTP-binding</keyword>
<evidence type="ECO:0000256" key="4">
    <source>
        <dbReference type="ARBA" id="ARBA00022490"/>
    </source>
</evidence>
<dbReference type="GeneID" id="101833568"/>
<feature type="coiled-coil region" evidence="8">
    <location>
        <begin position="1642"/>
        <end position="1669"/>
    </location>
</feature>
<evidence type="ECO:0000256" key="3">
    <source>
        <dbReference type="ARBA" id="ARBA00006828"/>
    </source>
</evidence>
<feature type="coiled-coil region" evidence="8">
    <location>
        <begin position="116"/>
        <end position="158"/>
    </location>
</feature>
<evidence type="ECO:0000313" key="11">
    <source>
        <dbReference type="RefSeq" id="XP_040612805.1"/>
    </source>
</evidence>
<dbReference type="RefSeq" id="XP_040612805.1">
    <property type="nucleotide sequence ID" value="XM_040756871.1"/>
</dbReference>
<sequence length="2439" mass="281327">MLPCGCWELKPGPLQEQAMETEKCIHDEPQSRSRRQQNLQEVLTELGLSIDYWLPKLQEDLGVTCAQALQHLEEKDLQKLKSQTQHTWEKKALEKLIDFSQPNNVAHFQETPGQMIKNRQRQAGQALQELRALQSQGKHRQEEAVRRKEAELRQAMEIPEECWPGLEVPLKDVTETMERHLSHIEQTLANSENFSDRDLLRFTSGGLALQGIYKASHQKDLVARREELLRVPQEFILFGSEQGKQMETKEFASSKEESQFTETVEKLGFRLTLSAKGGGWGFSSEGGMDKVKHSESTDAHQSHSKHSYFCSSMFSYNPLASFHFSNDQLQLSTAALKELKIIEEQLEHTDGPDRFLSLRNRTENFFNRFGSHANQGPLHLGGIYCWKAISEGFISDHLDQVKQQTAEALNAYIRASYSGFGIKVGGEITASDSHSVRSYKNSTNQQIQLKVKLSVAQIGGPPEANGISQWTTGLLASNKTWSVIDRELQLVPIWDIILSNHRNNFKDPFLVASCLADNYSALTGLAAHIQAGEEMLSSIKEAGKFLDDVKSWEVSDPEEQLNNMIGFMQALAHKTKGYDIWINTCLTNWDLQNFLMRTVNFCKTSSIEKTQFIKSQFRSLLEPHVYKVKNFPQVRSVIQWIYHTESEEQQVKITELSEFLRHLKEIQKSLTEANIKSEFPETVEGAQRKATCDVTTALDSFLIYLREAEQPDMQLLLLSIAAGAGYQLESRIFQPLLGCAELTYLLDEIQTVQHRYQELKTICIDRAQAFLVLKALTTTVGVSAISPEEKAQRLALTRQHMEHLLSTKVVHALTKFGTDHYWENLESNLRLLIDGKYEDIISSLQMDEVRKQLQSLLNKKKESYEQEEKEVIEKGPFLDLLQRLGLQHYYPKSMSRADFHMIYKTSVYNTQPRCEEELPFYFLQKLLMLDCGFRHLIFKKAGNAETGDFKGASDQEDDVIDPYEELFDDREEVTKSLGTESQYHIHPMDIQMAIFHCADDLARQYILSKLSICQFALPLVVPNPNNSHMEFSLWSLRQVRKSWQESSKSPQDKSYSHKKEQMCCVSSPIVSFIRVGNILSASKSQIMNSLLSRHKHDVFFHRHSRGSSKHCLLMEGVVEICWFCPGSQGEDIFDKCVAFTNLHGDAKEHRQQLSFLQDVSSLIVILMSASDNNKENQKLVRHLWQSSKSLVCLIDDKEKVMTNNSGKKVRIGIRNRNEAELTEELMTTIKNLLEISGTALSIEDCSQVARKQGFKIDEDQRKLKEAKEKAQTNMELLKQTKLSQVKENLVPLQGQLWHLWCKKDKELYHLQEKGHRSIEQHKNDIETEKQKIRWQQFKKAFPLNDLMQSVLKILKEDSENDLKLYFLYWLSVVLENLTKEHLEILHENQQILWSQVQVEKKKAEKSNLLTLWQKQIEAISTEILNCTFGIEHLLREVGQIYEALEETSSSRDSLFLCLPQIAADLLVAGVPIELMDGDASYVPLKWVAAVFDKVSEKLGDKRLFVLSILGLQSSGKSTLLNALFGLEFTVSAGRCTKGAYMQILEVDEKFAEEVGFDFMLVVDTEGLRAPELNNKSQNWDNELATFVIGLGNLTLINIFGENPSEMQDILQIVVQAFLRMKQVKISPSCIFVHQNVGEVTAKDQTMEGRRRLEQRLDEMTALAAEQEECSNITHFNDVIKFDVNSHVYYFAHLWDGNPPMAPPNPRYSHNVQELKSGILRIAQQESRGRIMKISDVKFRVQDLWKALVSENFIFSFRNTQEVIAMSKLETMYNRWTWELRNHVLELQNQLNNQIQNGKIPTLTTDVLEGPLNNKYETIKQEFDKYFEEDPESDTLIQWKANFEHKLLILKDALISDTRSKGNELISLKKSQETLDNQKSQYENELLERSRKLALRLKGKELNDEELREKFNQVWTNWIYNVSSTAPPVTEPNIDGDAESIFLGYFKKERNIAEKLKRKDGEIFDIDYEKHVQMKKKYHIIPRTLETCHKESINKTTKNIFLIFNDTITSIWKQKRDYNQNDFHKILRILETSVSPEEDYTFTRDYTIDLALFLFQKASKSFKEMHEAFKRSNDPVNYLEIKKDDFFMSFKISCQGATSITSFVDFLWLKLTPAISTTIWDKIGLKVAGDMRATCPEFNGNRANLENHILISLAEEENFDKYWQYIHQPHSFFRDYIRDHIRTYCSEKEGEKVKTFLKISLGDIKNAILTAIHKTTEVAYDNSSTASRWLDLFCDHLGSNLIFPRRDLISIEHQEIKDTEFLKEAMSAALDPAMRKVEEDCSGRPIDEIVPDIEKILSEHLCGCWKQCPFCKAICTNTIPSHEGDHSVPFHRPQAVSGVHYHKTDYFVTDICTTSVASDRSFILNDIRTFLYKKYREAGGDYATWSITPDLSTQPYWKWFICHFRSKLEEKYGRKFTNLGAIPDSWNRIRKQEILDDLKK</sequence>
<dbReference type="PROSITE" id="PS51717">
    <property type="entry name" value="G_VLIG"/>
    <property type="match status" value="1"/>
</dbReference>
<evidence type="ECO:0000313" key="10">
    <source>
        <dbReference type="Proteomes" id="UP000886700"/>
    </source>
</evidence>
<keyword evidence="7" id="KW-0539">Nucleus</keyword>